<dbReference type="PANTHER" id="PTHR39210">
    <property type="entry name" value="HEPARIN-SULFATE LYASE"/>
    <property type="match status" value="1"/>
</dbReference>
<sequence length="774" mass="86302">MSQSWAPSSIKILPSHGAKLDSNPPNFWWNGIETVPKTTYKLEVWSATQSWTFKDLRRNYLTLPFEVPTNTTYTWRVTRFKWDGTVSVSLNRTFQMLAGAESIGFLPPDFISRIAASPRPRLIQNGIAKAQYLASPLGIGFSSRLKSVDWYFALRLNAPLPPDSNLTAASFPAGSPEWAAFLSKVAGDVSLLTSAIYTFSWSLWLNPSNSIHLTELRRRILHLCTYNVTGTTSAASQDQANRDIMMSLAMAYDVIKPNLTDSDRTTVLDVIRARAIQVYRNGDEIGSLLKFPHDSHGANTLGYLACTAIITIGEIPEAATWLNETLPMYIALYSAWSTEDGGFGNGLGYAIFDATDSRWEWMRNGAGVNLVGKQWLRNWPLQFIYFVPPYADSVGVGFGDSGEQDQTGYRGIICGALFSRVLADPNSIMPQSQRNLLLWYCDRVKANTYFDYRSYTYLWISPFPAVPQLSDTAMSTANYTSAIHLRQIGWVAMHSTLFSPNRTSLYFRSGPFGSYNHNNADQLCFTLSHRGKSFLIVSGYYDYYGSAQHYNWRKHTRAQSGGVTLTNDQGQRTNSFTAVGTIKQFHTSPTFDAVTGSATDAYNDGYAIKQVTRATRSIIYLRGINQYIIQDQFDSPTPQSWSWNFHAYKNITLLSPSRVKIQAPSGTAVVCMRVLNPTENLVFSQTDLFPANAGTSLPNQFHAKWQVWSPTTSFSLVVVIDPDCTNLPVPGEADIVSTRSVPLPDGTSLTFDGDLLYPNVGLAKVGKKNVWREV</sequence>
<feature type="domain" description="Heparinase II N-terminal" evidence="6">
    <location>
        <begin position="213"/>
        <end position="418"/>
    </location>
</feature>
<reference evidence="7 8" key="1">
    <citation type="submission" date="2016-07" db="EMBL/GenBank/DDBJ databases">
        <title>Pervasive Adenine N6-methylation of Active Genes in Fungi.</title>
        <authorList>
            <consortium name="DOE Joint Genome Institute"/>
            <person name="Mondo S.J."/>
            <person name="Dannebaum R.O."/>
            <person name="Kuo R.C."/>
            <person name="Labutti K."/>
            <person name="Haridas S."/>
            <person name="Kuo A."/>
            <person name="Salamov A."/>
            <person name="Ahrendt S.R."/>
            <person name="Lipzen A."/>
            <person name="Sullivan W."/>
            <person name="Andreopoulos W.B."/>
            <person name="Clum A."/>
            <person name="Lindquist E."/>
            <person name="Daum C."/>
            <person name="Ramamoorthy G.K."/>
            <person name="Gryganskyi A."/>
            <person name="Culley D."/>
            <person name="Magnuson J.K."/>
            <person name="James T.Y."/>
            <person name="O'Malley M.A."/>
            <person name="Stajich J.E."/>
            <person name="Spatafora J.W."/>
            <person name="Visel A."/>
            <person name="Grigoriev I.V."/>
        </authorList>
    </citation>
    <scope>NUCLEOTIDE SEQUENCE [LARGE SCALE GENOMIC DNA]</scope>
    <source>
        <strain evidence="7 8">JEL800</strain>
    </source>
</reference>
<dbReference type="SUPFAM" id="SSF48230">
    <property type="entry name" value="Chondroitin AC/alginate lyase"/>
    <property type="match status" value="1"/>
</dbReference>
<comment type="caution">
    <text evidence="7">The sequence shown here is derived from an EMBL/GenBank/DDBJ whole genome shotgun (WGS) entry which is preliminary data.</text>
</comment>
<evidence type="ECO:0000259" key="6">
    <source>
        <dbReference type="Pfam" id="PF16332"/>
    </source>
</evidence>
<dbReference type="Proteomes" id="UP000193642">
    <property type="component" value="Unassembled WGS sequence"/>
</dbReference>
<dbReference type="InterPro" id="IPR008929">
    <property type="entry name" value="Chondroitin_lyas"/>
</dbReference>
<name>A0A1Y2C0F1_9FUNG</name>
<dbReference type="InterPro" id="IPR032518">
    <property type="entry name" value="HepII_N"/>
</dbReference>
<proteinExistence type="predicted"/>
<keyword evidence="3" id="KW-0574">Periplasm</keyword>
<feature type="domain" description="Heparinase II/III-like C-terminal" evidence="5">
    <location>
        <begin position="483"/>
        <end position="666"/>
    </location>
</feature>
<dbReference type="AlphaFoldDB" id="A0A1Y2C0F1"/>
<dbReference type="Gene3D" id="2.60.40.10">
    <property type="entry name" value="Immunoglobulins"/>
    <property type="match status" value="1"/>
</dbReference>
<keyword evidence="4" id="KW-0456">Lyase</keyword>
<evidence type="ECO:0000256" key="4">
    <source>
        <dbReference type="ARBA" id="ARBA00023239"/>
    </source>
</evidence>
<evidence type="ECO:0000256" key="3">
    <source>
        <dbReference type="ARBA" id="ARBA00022764"/>
    </source>
</evidence>
<organism evidence="7 8">
    <name type="scientific">Rhizoclosmatium globosum</name>
    <dbReference type="NCBI Taxonomy" id="329046"/>
    <lineage>
        <taxon>Eukaryota</taxon>
        <taxon>Fungi</taxon>
        <taxon>Fungi incertae sedis</taxon>
        <taxon>Chytridiomycota</taxon>
        <taxon>Chytridiomycota incertae sedis</taxon>
        <taxon>Chytridiomycetes</taxon>
        <taxon>Chytridiales</taxon>
        <taxon>Chytriomycetaceae</taxon>
        <taxon>Rhizoclosmatium</taxon>
    </lineage>
</organism>
<protein>
    <submittedName>
        <fullName evidence="7">Uncharacterized protein</fullName>
    </submittedName>
</protein>
<keyword evidence="8" id="KW-1185">Reference proteome</keyword>
<dbReference type="Pfam" id="PF07940">
    <property type="entry name" value="Hepar_II_III_C"/>
    <property type="match status" value="1"/>
</dbReference>
<dbReference type="InterPro" id="IPR012480">
    <property type="entry name" value="Hepar_II_III_C"/>
</dbReference>
<dbReference type="InterPro" id="IPR013783">
    <property type="entry name" value="Ig-like_fold"/>
</dbReference>
<gene>
    <name evidence="7" type="ORF">BCR33DRAFT_719464</name>
</gene>
<dbReference type="Pfam" id="PF16332">
    <property type="entry name" value="DUF4962"/>
    <property type="match status" value="1"/>
</dbReference>
<evidence type="ECO:0000313" key="7">
    <source>
        <dbReference type="EMBL" id="ORY40490.1"/>
    </source>
</evidence>
<comment type="subcellular location">
    <subcellularLocation>
        <location evidence="1">Periplasm</location>
    </subcellularLocation>
</comment>
<evidence type="ECO:0000313" key="8">
    <source>
        <dbReference type="Proteomes" id="UP000193642"/>
    </source>
</evidence>
<dbReference type="EMBL" id="MCGO01000035">
    <property type="protein sequence ID" value="ORY40490.1"/>
    <property type="molecule type" value="Genomic_DNA"/>
</dbReference>
<dbReference type="GO" id="GO:0016829">
    <property type="term" value="F:lyase activity"/>
    <property type="evidence" value="ECO:0007669"/>
    <property type="project" value="UniProtKB-KW"/>
</dbReference>
<evidence type="ECO:0000256" key="1">
    <source>
        <dbReference type="ARBA" id="ARBA00004418"/>
    </source>
</evidence>
<keyword evidence="2" id="KW-0732">Signal</keyword>
<evidence type="ECO:0000256" key="2">
    <source>
        <dbReference type="ARBA" id="ARBA00022729"/>
    </source>
</evidence>
<evidence type="ECO:0000259" key="5">
    <source>
        <dbReference type="Pfam" id="PF07940"/>
    </source>
</evidence>
<dbReference type="Gene3D" id="2.70.98.70">
    <property type="match status" value="1"/>
</dbReference>
<dbReference type="PANTHER" id="PTHR39210:SF1">
    <property type="entry name" value="HEPARIN-SULFATE LYASE"/>
    <property type="match status" value="1"/>
</dbReference>
<dbReference type="OrthoDB" id="2110903at2759"/>
<dbReference type="GO" id="GO:0042597">
    <property type="term" value="C:periplasmic space"/>
    <property type="evidence" value="ECO:0007669"/>
    <property type="project" value="UniProtKB-SubCell"/>
</dbReference>
<dbReference type="Gene3D" id="1.50.10.100">
    <property type="entry name" value="Chondroitin AC/alginate lyase"/>
    <property type="match status" value="1"/>
</dbReference>
<accession>A0A1Y2C0F1</accession>